<dbReference type="SUPFAM" id="SSF54106">
    <property type="entry name" value="LysM domain"/>
    <property type="match status" value="1"/>
</dbReference>
<comment type="caution">
    <text evidence="6">The sequence shown here is derived from an EMBL/GenBank/DDBJ whole genome shotgun (WGS) entry which is preliminary data.</text>
</comment>
<dbReference type="GO" id="GO:0004222">
    <property type="term" value="F:metalloendopeptidase activity"/>
    <property type="evidence" value="ECO:0007669"/>
    <property type="project" value="TreeGrafter"/>
</dbReference>
<dbReference type="PROSITE" id="PS51109">
    <property type="entry name" value="G5"/>
    <property type="match status" value="1"/>
</dbReference>
<dbReference type="PANTHER" id="PTHR21666:SF270">
    <property type="entry name" value="MUREIN HYDROLASE ACTIVATOR ENVC"/>
    <property type="match status" value="1"/>
</dbReference>
<feature type="domain" description="G5" evidence="4">
    <location>
        <begin position="305"/>
        <end position="385"/>
    </location>
</feature>
<reference evidence="6 7" key="1">
    <citation type="submission" date="2015-08" db="EMBL/GenBank/DDBJ databases">
        <title>Draft genome sequence of cellulolytic and xylanolytic Paenibacillus sp. A59, isolated from a decaying forest soil from Patagonia, Argentina.</title>
        <authorList>
            <person name="Ghio S."/>
            <person name="Caceres A.M."/>
            <person name="Talia P."/>
            <person name="Grasso D."/>
            <person name="Campos E."/>
        </authorList>
    </citation>
    <scope>NUCLEOTIDE SEQUENCE [LARGE SCALE GENOMIC DNA]</scope>
    <source>
        <strain evidence="6 7">A59</strain>
    </source>
</reference>
<evidence type="ECO:0000259" key="4">
    <source>
        <dbReference type="PROSITE" id="PS51109"/>
    </source>
</evidence>
<evidence type="ECO:0000313" key="6">
    <source>
        <dbReference type="EMBL" id="KOY15271.1"/>
    </source>
</evidence>
<dbReference type="Gene3D" id="2.20.230.10">
    <property type="entry name" value="Resuscitation-promoting factor rpfb"/>
    <property type="match status" value="1"/>
</dbReference>
<dbReference type="CDD" id="cd00118">
    <property type="entry name" value="LysM"/>
    <property type="match status" value="1"/>
</dbReference>
<evidence type="ECO:0000256" key="3">
    <source>
        <dbReference type="SAM" id="Phobius"/>
    </source>
</evidence>
<dbReference type="SMART" id="SM00257">
    <property type="entry name" value="LysM"/>
    <property type="match status" value="1"/>
</dbReference>
<dbReference type="OrthoDB" id="9805799at2"/>
<dbReference type="InterPro" id="IPR011055">
    <property type="entry name" value="Dup_hybrid_motif"/>
</dbReference>
<feature type="transmembrane region" description="Helical" evidence="3">
    <location>
        <begin position="49"/>
        <end position="67"/>
    </location>
</feature>
<dbReference type="Gene3D" id="3.10.350.10">
    <property type="entry name" value="LysM domain"/>
    <property type="match status" value="1"/>
</dbReference>
<evidence type="ECO:0000313" key="7">
    <source>
        <dbReference type="Proteomes" id="UP000037688"/>
    </source>
</evidence>
<dbReference type="EMBL" id="LITU01000064">
    <property type="protein sequence ID" value="KOY15271.1"/>
    <property type="molecule type" value="Genomic_DNA"/>
</dbReference>
<dbReference type="InterPro" id="IPR050570">
    <property type="entry name" value="Cell_wall_metabolism_enzyme"/>
</dbReference>
<dbReference type="CDD" id="cd12797">
    <property type="entry name" value="M23_peptidase"/>
    <property type="match status" value="1"/>
</dbReference>
<dbReference type="InterPro" id="IPR011098">
    <property type="entry name" value="G5_dom"/>
</dbReference>
<dbReference type="SUPFAM" id="SSF51261">
    <property type="entry name" value="Duplicated hybrid motif"/>
    <property type="match status" value="1"/>
</dbReference>
<evidence type="ECO:0008006" key="8">
    <source>
        <dbReference type="Google" id="ProtNLM"/>
    </source>
</evidence>
<evidence type="ECO:0000259" key="5">
    <source>
        <dbReference type="PROSITE" id="PS51782"/>
    </source>
</evidence>
<evidence type="ECO:0000256" key="1">
    <source>
        <dbReference type="ARBA" id="ARBA00022729"/>
    </source>
</evidence>
<evidence type="ECO:0000256" key="2">
    <source>
        <dbReference type="SAM" id="MobiDB-lite"/>
    </source>
</evidence>
<dbReference type="InterPro" id="IPR018392">
    <property type="entry name" value="LysM"/>
</dbReference>
<dbReference type="InterPro" id="IPR016047">
    <property type="entry name" value="M23ase_b-sheet_dom"/>
</dbReference>
<feature type="compositionally biased region" description="Basic and acidic residues" evidence="2">
    <location>
        <begin position="12"/>
        <end position="29"/>
    </location>
</feature>
<dbReference type="Pfam" id="PF01476">
    <property type="entry name" value="LysM"/>
    <property type="match status" value="1"/>
</dbReference>
<gene>
    <name evidence="6" type="ORF">AMS66_17200</name>
</gene>
<sequence length="510" mass="55398">MKGFRGIRQPGKNREHEQSGEHRTAEDKNNMSMSNFSGNKRRVLASRKWIITAACGLFIAASIGFAGKQYVAANTVPYYKVMVKGNEIGTITDETQLQKLFADKTEEFQNKYPEAEMVLNTDGITTETIKAYKPVVNSDETLDKLGDMLTAYAKGVELKVDGEVIGIVKDQATADAILEQVQNKYISASAVRSSLKTKSVSANSSKKAEGPSTTLKSVGIKEDVATDVVKADPNKIWDVSEAVKALTVGKDAPVTYVVREGDTISSIAAKYDITQSEIRKHNPGIKETSLQIGDELTLTVPKPAVTVKSVEQVVEQIEIKPQVEVRKSAELKAGITKVVRPGQSGLKSMQYRITKENGEVVQEEWLGQEVIKVAVTEVVLSGTKVVGEGTGEFAWPVSNATMSSSFGQRWGRQHKGVDLVGNRDVKASDEGVITFAGQKSGYGNVIIINHRNGYETLYGHLNSIGVKVGQVVEKGESIGVMGNTGRSTGTHLHFEIIKNGTVENPMTYLN</sequence>
<keyword evidence="1" id="KW-0732">Signal</keyword>
<dbReference type="Gene3D" id="2.70.70.10">
    <property type="entry name" value="Glucose Permease (Domain IIA)"/>
    <property type="match status" value="1"/>
</dbReference>
<protein>
    <recommendedName>
        <fullName evidence="8">Peptidase M23</fullName>
    </recommendedName>
</protein>
<dbReference type="PANTHER" id="PTHR21666">
    <property type="entry name" value="PEPTIDASE-RELATED"/>
    <property type="match status" value="1"/>
</dbReference>
<dbReference type="Proteomes" id="UP000037688">
    <property type="component" value="Unassembled WGS sequence"/>
</dbReference>
<proteinExistence type="predicted"/>
<keyword evidence="3" id="KW-1133">Transmembrane helix</keyword>
<keyword evidence="3" id="KW-0472">Membrane</keyword>
<dbReference type="SMART" id="SM01208">
    <property type="entry name" value="G5"/>
    <property type="match status" value="1"/>
</dbReference>
<dbReference type="PATRIC" id="fig|1705561.3.peg.3526"/>
<accession>A0A0N0C444</accession>
<dbReference type="Pfam" id="PF01551">
    <property type="entry name" value="Peptidase_M23"/>
    <property type="match status" value="1"/>
</dbReference>
<feature type="domain" description="LysM" evidence="5">
    <location>
        <begin position="254"/>
        <end position="298"/>
    </location>
</feature>
<organism evidence="6 7">
    <name type="scientific">Paenibacillus xylanivorans</name>
    <dbReference type="NCBI Taxonomy" id="1705561"/>
    <lineage>
        <taxon>Bacteria</taxon>
        <taxon>Bacillati</taxon>
        <taxon>Bacillota</taxon>
        <taxon>Bacilli</taxon>
        <taxon>Bacillales</taxon>
        <taxon>Paenibacillaceae</taxon>
        <taxon>Paenibacillus</taxon>
    </lineage>
</organism>
<dbReference type="Pfam" id="PF07501">
    <property type="entry name" value="G5"/>
    <property type="match status" value="1"/>
</dbReference>
<name>A0A0N0C444_9BACL</name>
<feature type="region of interest" description="Disordered" evidence="2">
    <location>
        <begin position="1"/>
        <end position="35"/>
    </location>
</feature>
<dbReference type="InterPro" id="IPR036779">
    <property type="entry name" value="LysM_dom_sf"/>
</dbReference>
<keyword evidence="3" id="KW-0812">Transmembrane</keyword>
<dbReference type="AlphaFoldDB" id="A0A0N0C444"/>
<dbReference type="RefSeq" id="WP_053781973.1">
    <property type="nucleotide sequence ID" value="NZ_LITU01000064.1"/>
</dbReference>
<dbReference type="PROSITE" id="PS51782">
    <property type="entry name" value="LYSM"/>
    <property type="match status" value="1"/>
</dbReference>
<keyword evidence="7" id="KW-1185">Reference proteome</keyword>